<evidence type="ECO:0000259" key="2">
    <source>
        <dbReference type="PROSITE" id="PS51740"/>
    </source>
</evidence>
<dbReference type="InterPro" id="IPR037914">
    <property type="entry name" value="SpoVT-AbrB_sf"/>
</dbReference>
<dbReference type="Gene3D" id="2.10.260.10">
    <property type="match status" value="1"/>
</dbReference>
<dbReference type="Proteomes" id="UP001597502">
    <property type="component" value="Unassembled WGS sequence"/>
</dbReference>
<organism evidence="3 4">
    <name type="scientific">Lentibacillus juripiscarius</name>
    <dbReference type="NCBI Taxonomy" id="257446"/>
    <lineage>
        <taxon>Bacteria</taxon>
        <taxon>Bacillati</taxon>
        <taxon>Bacillota</taxon>
        <taxon>Bacilli</taxon>
        <taxon>Bacillales</taxon>
        <taxon>Bacillaceae</taxon>
        <taxon>Lentibacillus</taxon>
    </lineage>
</organism>
<dbReference type="NCBIfam" id="TIGR01439">
    <property type="entry name" value="lp_hng_hel_AbrB"/>
    <property type="match status" value="1"/>
</dbReference>
<keyword evidence="1 3" id="KW-0238">DNA-binding</keyword>
<dbReference type="InterPro" id="IPR007159">
    <property type="entry name" value="SpoVT-AbrB_dom"/>
</dbReference>
<name>A0ABW5V4L1_9BACI</name>
<dbReference type="SUPFAM" id="SSF89447">
    <property type="entry name" value="AbrB/MazE/MraZ-like"/>
    <property type="match status" value="1"/>
</dbReference>
<proteinExistence type="predicted"/>
<sequence length="94" mass="10703">MGIFKSKYARLTAKGQITIPKSVRQALNVEEGDQLIFTKDEDGKMVVKKGALVAFDEFATAIGQEAEDKGITEKELLEDLKEVRKEMWNERREN</sequence>
<protein>
    <submittedName>
        <fullName evidence="3">AbrB/MazE/SpoVT family DNA-binding domain-containing protein</fullName>
    </submittedName>
</protein>
<keyword evidence="4" id="KW-1185">Reference proteome</keyword>
<dbReference type="SMART" id="SM00966">
    <property type="entry name" value="SpoVT_AbrB"/>
    <property type="match status" value="1"/>
</dbReference>
<dbReference type="PANTHER" id="PTHR34860">
    <property type="entry name" value="REPRESSOR-LIKE PROTEIN SSO7C3"/>
    <property type="match status" value="1"/>
</dbReference>
<comment type="caution">
    <text evidence="3">The sequence shown here is derived from an EMBL/GenBank/DDBJ whole genome shotgun (WGS) entry which is preliminary data.</text>
</comment>
<reference evidence="4" key="1">
    <citation type="journal article" date="2019" name="Int. J. Syst. Evol. Microbiol.">
        <title>The Global Catalogue of Microorganisms (GCM) 10K type strain sequencing project: providing services to taxonomists for standard genome sequencing and annotation.</title>
        <authorList>
            <consortium name="The Broad Institute Genomics Platform"/>
            <consortium name="The Broad Institute Genome Sequencing Center for Infectious Disease"/>
            <person name="Wu L."/>
            <person name="Ma J."/>
        </authorList>
    </citation>
    <scope>NUCLEOTIDE SEQUENCE [LARGE SCALE GENOMIC DNA]</scope>
    <source>
        <strain evidence="4">TISTR 1535</strain>
    </source>
</reference>
<evidence type="ECO:0000313" key="4">
    <source>
        <dbReference type="Proteomes" id="UP001597502"/>
    </source>
</evidence>
<dbReference type="InterPro" id="IPR052975">
    <property type="entry name" value="Repressor-like_regulatory"/>
</dbReference>
<evidence type="ECO:0000256" key="1">
    <source>
        <dbReference type="PROSITE-ProRule" id="PRU01076"/>
    </source>
</evidence>
<dbReference type="PROSITE" id="PS51740">
    <property type="entry name" value="SPOVT_ABRB"/>
    <property type="match status" value="1"/>
</dbReference>
<gene>
    <name evidence="3" type="ORF">ACFSUO_08225</name>
</gene>
<dbReference type="GO" id="GO:0003677">
    <property type="term" value="F:DNA binding"/>
    <property type="evidence" value="ECO:0007669"/>
    <property type="project" value="UniProtKB-KW"/>
</dbReference>
<dbReference type="EMBL" id="JBHUNA010000018">
    <property type="protein sequence ID" value="MFD2760952.1"/>
    <property type="molecule type" value="Genomic_DNA"/>
</dbReference>
<evidence type="ECO:0000313" key="3">
    <source>
        <dbReference type="EMBL" id="MFD2760952.1"/>
    </source>
</evidence>
<dbReference type="PANTHER" id="PTHR34860:SF6">
    <property type="entry name" value="REPRESSOR-LIKE PROTEIN SSO7C3"/>
    <property type="match status" value="1"/>
</dbReference>
<dbReference type="RefSeq" id="WP_382392950.1">
    <property type="nucleotide sequence ID" value="NZ_JBHUNA010000018.1"/>
</dbReference>
<accession>A0ABW5V4L1</accession>
<feature type="domain" description="SpoVT-AbrB" evidence="2">
    <location>
        <begin position="6"/>
        <end position="52"/>
    </location>
</feature>
<dbReference type="Pfam" id="PF04014">
    <property type="entry name" value="MazE_antitoxin"/>
    <property type="match status" value="1"/>
</dbReference>